<dbReference type="InterPro" id="IPR006054">
    <property type="entry name" value="DnaQ"/>
</dbReference>
<evidence type="ECO:0000259" key="4">
    <source>
        <dbReference type="SMART" id="SM00479"/>
    </source>
</evidence>
<dbReference type="Proteomes" id="UP000318138">
    <property type="component" value="Chromosome"/>
</dbReference>
<dbReference type="FunFam" id="3.30.420.10:FF:000045">
    <property type="entry name" value="3'-5' exonuclease DinG"/>
    <property type="match status" value="1"/>
</dbReference>
<evidence type="ECO:0000313" key="6">
    <source>
        <dbReference type="Proteomes" id="UP000318138"/>
    </source>
</evidence>
<name>A0A859FDY9_9BACI</name>
<dbReference type="PANTHER" id="PTHR30231">
    <property type="entry name" value="DNA POLYMERASE III SUBUNIT EPSILON"/>
    <property type="match status" value="1"/>
</dbReference>
<dbReference type="GO" id="GO:0003677">
    <property type="term" value="F:DNA binding"/>
    <property type="evidence" value="ECO:0007669"/>
    <property type="project" value="InterPro"/>
</dbReference>
<dbReference type="SMART" id="SM00479">
    <property type="entry name" value="EXOIII"/>
    <property type="match status" value="1"/>
</dbReference>
<feature type="domain" description="Exonuclease" evidence="4">
    <location>
        <begin position="46"/>
        <end position="214"/>
    </location>
</feature>
<dbReference type="SUPFAM" id="SSF53098">
    <property type="entry name" value="Ribonuclease H-like"/>
    <property type="match status" value="1"/>
</dbReference>
<organism evidence="5 6">
    <name type="scientific">Paenalkalicoccus suaedae</name>
    <dbReference type="NCBI Taxonomy" id="2592382"/>
    <lineage>
        <taxon>Bacteria</taxon>
        <taxon>Bacillati</taxon>
        <taxon>Bacillota</taxon>
        <taxon>Bacilli</taxon>
        <taxon>Bacillales</taxon>
        <taxon>Bacillaceae</taxon>
        <taxon>Paenalkalicoccus</taxon>
    </lineage>
</organism>
<dbReference type="Pfam" id="PF00929">
    <property type="entry name" value="RNase_T"/>
    <property type="match status" value="1"/>
</dbReference>
<dbReference type="GO" id="GO:0045004">
    <property type="term" value="P:DNA replication proofreading"/>
    <property type="evidence" value="ECO:0007669"/>
    <property type="project" value="TreeGrafter"/>
</dbReference>
<evidence type="ECO:0000313" key="5">
    <source>
        <dbReference type="EMBL" id="QKS71307.1"/>
    </source>
</evidence>
<gene>
    <name evidence="5" type="ORF">FLK61_31865</name>
</gene>
<reference evidence="6" key="1">
    <citation type="submission" date="2019-07" db="EMBL/GenBank/DDBJ databases">
        <title>Bacillus alkalisoli sp. nov. isolated from saline soil.</title>
        <authorList>
            <person name="Sun J.-Q."/>
            <person name="Xu L."/>
        </authorList>
    </citation>
    <scope>NUCLEOTIDE SEQUENCE [LARGE SCALE GENOMIC DNA]</scope>
    <source>
        <strain evidence="6">M4U3P1</strain>
    </source>
</reference>
<proteinExistence type="predicted"/>
<dbReference type="Gene3D" id="3.30.420.10">
    <property type="entry name" value="Ribonuclease H-like superfamily/Ribonuclease H"/>
    <property type="match status" value="1"/>
</dbReference>
<dbReference type="NCBIfam" id="TIGR00573">
    <property type="entry name" value="dnaq"/>
    <property type="match status" value="1"/>
</dbReference>
<accession>A0A859FDY9</accession>
<sequence>MLDKWRFHLAFSRYKKKHVDAYAACLKQLELFQSFKKRDAHLKDITYTVFDLETTGFYPNVGDEILSIGALKMNVNHISFPEQYYELVHVNKPIPKAVQKLTELTNDDCRYAKKFPEVLQSFLEFADNTVLVAHPASFDVVFLKEMCKKWGLPVPPFTYIDSYLVANDLFPDSKNSLDELLERFDINQLERHHALNDALMTADMFTKLIDELVIREINTLEEINDSNA</sequence>
<evidence type="ECO:0000256" key="2">
    <source>
        <dbReference type="ARBA" id="ARBA00022801"/>
    </source>
</evidence>
<dbReference type="GO" id="GO:0003887">
    <property type="term" value="F:DNA-directed DNA polymerase activity"/>
    <property type="evidence" value="ECO:0007669"/>
    <property type="project" value="InterPro"/>
</dbReference>
<dbReference type="GO" id="GO:0008408">
    <property type="term" value="F:3'-5' exonuclease activity"/>
    <property type="evidence" value="ECO:0007669"/>
    <property type="project" value="TreeGrafter"/>
</dbReference>
<dbReference type="EMBL" id="CP041372">
    <property type="protein sequence ID" value="QKS71307.1"/>
    <property type="molecule type" value="Genomic_DNA"/>
</dbReference>
<keyword evidence="2" id="KW-0378">Hydrolase</keyword>
<keyword evidence="1" id="KW-0540">Nuclease</keyword>
<dbReference type="AlphaFoldDB" id="A0A859FDY9"/>
<dbReference type="InterPro" id="IPR036397">
    <property type="entry name" value="RNaseH_sf"/>
</dbReference>
<dbReference type="KEGG" id="psua:FLK61_31865"/>
<dbReference type="InterPro" id="IPR013520">
    <property type="entry name" value="Ribonucl_H"/>
</dbReference>
<protein>
    <submittedName>
        <fullName evidence="5">3'-5' exoribonuclease</fullName>
    </submittedName>
</protein>
<dbReference type="CDD" id="cd06127">
    <property type="entry name" value="DEDDh"/>
    <property type="match status" value="1"/>
</dbReference>
<dbReference type="GO" id="GO:0005829">
    <property type="term" value="C:cytosol"/>
    <property type="evidence" value="ECO:0007669"/>
    <property type="project" value="TreeGrafter"/>
</dbReference>
<dbReference type="InterPro" id="IPR012337">
    <property type="entry name" value="RNaseH-like_sf"/>
</dbReference>
<dbReference type="PANTHER" id="PTHR30231:SF41">
    <property type="entry name" value="DNA POLYMERASE III SUBUNIT EPSILON"/>
    <property type="match status" value="1"/>
</dbReference>
<evidence type="ECO:0000256" key="3">
    <source>
        <dbReference type="ARBA" id="ARBA00022839"/>
    </source>
</evidence>
<keyword evidence="3" id="KW-0269">Exonuclease</keyword>
<keyword evidence="6" id="KW-1185">Reference proteome</keyword>
<evidence type="ECO:0000256" key="1">
    <source>
        <dbReference type="ARBA" id="ARBA00022722"/>
    </source>
</evidence>